<dbReference type="AlphaFoldDB" id="A0AAN7F4L0"/>
<evidence type="ECO:0008006" key="3">
    <source>
        <dbReference type="Google" id="ProtNLM"/>
    </source>
</evidence>
<dbReference type="PANTHER" id="PTHR33710">
    <property type="entry name" value="BNAC02G09200D PROTEIN"/>
    <property type="match status" value="1"/>
</dbReference>
<dbReference type="Gene3D" id="3.60.10.10">
    <property type="entry name" value="Endonuclease/exonuclease/phosphatase"/>
    <property type="match status" value="1"/>
</dbReference>
<dbReference type="Proteomes" id="UP001324115">
    <property type="component" value="Unassembled WGS sequence"/>
</dbReference>
<dbReference type="PANTHER" id="PTHR33710:SF77">
    <property type="entry name" value="DNASE I-LIKE SUPERFAMILY PROTEIN"/>
    <property type="match status" value="1"/>
</dbReference>
<sequence length="187" mass="20798">MSLGFYNIDFVDPRGKKGGLVVGWKNGVDIEITYKCCNMMNGLVFSDPLYEPWLISFVYGPPNRNNRGPFWEAVEKVSESFGGGWLCIGDFNHVFSQANKKGGKSVASSSSGGPNEVIEKNGLIDINFSGNPYTWSNRREGLANIKERLDRAFANDRWRLIFPRAAVLNLPSLSSDHSPIVLFTKGE</sequence>
<name>A0AAN7F4L0_QUERU</name>
<organism evidence="1 2">
    <name type="scientific">Quercus rubra</name>
    <name type="common">Northern red oak</name>
    <name type="synonym">Quercus borealis</name>
    <dbReference type="NCBI Taxonomy" id="3512"/>
    <lineage>
        <taxon>Eukaryota</taxon>
        <taxon>Viridiplantae</taxon>
        <taxon>Streptophyta</taxon>
        <taxon>Embryophyta</taxon>
        <taxon>Tracheophyta</taxon>
        <taxon>Spermatophyta</taxon>
        <taxon>Magnoliopsida</taxon>
        <taxon>eudicotyledons</taxon>
        <taxon>Gunneridae</taxon>
        <taxon>Pentapetalae</taxon>
        <taxon>rosids</taxon>
        <taxon>fabids</taxon>
        <taxon>Fagales</taxon>
        <taxon>Fagaceae</taxon>
        <taxon>Quercus</taxon>
    </lineage>
</organism>
<accession>A0AAN7F4L0</accession>
<proteinExistence type="predicted"/>
<comment type="caution">
    <text evidence="1">The sequence shown here is derived from an EMBL/GenBank/DDBJ whole genome shotgun (WGS) entry which is preliminary data.</text>
</comment>
<protein>
    <recommendedName>
        <fullName evidence="3">Endonuclease/exonuclease/phosphatase family protein</fullName>
    </recommendedName>
</protein>
<evidence type="ECO:0000313" key="1">
    <source>
        <dbReference type="EMBL" id="KAK4586093.1"/>
    </source>
</evidence>
<dbReference type="InterPro" id="IPR036691">
    <property type="entry name" value="Endo/exonu/phosph_ase_sf"/>
</dbReference>
<gene>
    <name evidence="1" type="ORF">RGQ29_023322</name>
</gene>
<dbReference type="EMBL" id="JAXUIC010000006">
    <property type="protein sequence ID" value="KAK4586093.1"/>
    <property type="molecule type" value="Genomic_DNA"/>
</dbReference>
<reference evidence="1 2" key="1">
    <citation type="journal article" date="2023" name="G3 (Bethesda)">
        <title>A haplotype-resolved chromosome-scale genome for Quercus rubra L. provides insights into the genetics of adaptive traits for red oak species.</title>
        <authorList>
            <person name="Kapoor B."/>
            <person name="Jenkins J."/>
            <person name="Schmutz J."/>
            <person name="Zhebentyayeva T."/>
            <person name="Kuelheim C."/>
            <person name="Coggeshall M."/>
            <person name="Heim C."/>
            <person name="Lasky J.R."/>
            <person name="Leites L."/>
            <person name="Islam-Faridi N."/>
            <person name="Romero-Severson J."/>
            <person name="DeLeo V.L."/>
            <person name="Lucas S.M."/>
            <person name="Lazic D."/>
            <person name="Gailing O."/>
            <person name="Carlson J."/>
            <person name="Staton M."/>
        </authorList>
    </citation>
    <scope>NUCLEOTIDE SEQUENCE [LARGE SCALE GENOMIC DNA]</scope>
    <source>
        <strain evidence="1">Pseudo-F2</strain>
    </source>
</reference>
<evidence type="ECO:0000313" key="2">
    <source>
        <dbReference type="Proteomes" id="UP001324115"/>
    </source>
</evidence>
<dbReference type="SUPFAM" id="SSF56219">
    <property type="entry name" value="DNase I-like"/>
    <property type="match status" value="1"/>
</dbReference>
<keyword evidence="2" id="KW-1185">Reference proteome</keyword>